<proteinExistence type="predicted"/>
<evidence type="ECO:0000256" key="1">
    <source>
        <dbReference type="SAM" id="MobiDB-lite"/>
    </source>
</evidence>
<evidence type="ECO:0000313" key="2">
    <source>
        <dbReference type="EMBL" id="SVA46165.1"/>
    </source>
</evidence>
<reference evidence="2" key="1">
    <citation type="submission" date="2018-05" db="EMBL/GenBank/DDBJ databases">
        <authorList>
            <person name="Lanie J.A."/>
            <person name="Ng W.-L."/>
            <person name="Kazmierczak K.M."/>
            <person name="Andrzejewski T.M."/>
            <person name="Davidsen T.M."/>
            <person name="Wayne K.J."/>
            <person name="Tettelin H."/>
            <person name="Glass J.I."/>
            <person name="Rusch D."/>
            <person name="Podicherti R."/>
            <person name="Tsui H.-C.T."/>
            <person name="Winkler M.E."/>
        </authorList>
    </citation>
    <scope>NUCLEOTIDE SEQUENCE</scope>
</reference>
<feature type="compositionally biased region" description="Acidic residues" evidence="1">
    <location>
        <begin position="29"/>
        <end position="40"/>
    </location>
</feature>
<dbReference type="EMBL" id="UINC01010373">
    <property type="protein sequence ID" value="SVA46165.1"/>
    <property type="molecule type" value="Genomic_DNA"/>
</dbReference>
<sequence length="72" mass="7571">VVDLQRAREALSANDESLVLRQTPADEQPIGEDDQCDDVETSPNDTGIAQVEEETDESISNVEANNGGAGAA</sequence>
<name>A0A381W0V3_9ZZZZ</name>
<feature type="region of interest" description="Disordered" evidence="1">
    <location>
        <begin position="1"/>
        <end position="72"/>
    </location>
</feature>
<accession>A0A381W0V3</accession>
<dbReference type="AlphaFoldDB" id="A0A381W0V3"/>
<gene>
    <name evidence="2" type="ORF">METZ01_LOCUS99019</name>
</gene>
<organism evidence="2">
    <name type="scientific">marine metagenome</name>
    <dbReference type="NCBI Taxonomy" id="408172"/>
    <lineage>
        <taxon>unclassified sequences</taxon>
        <taxon>metagenomes</taxon>
        <taxon>ecological metagenomes</taxon>
    </lineage>
</organism>
<feature type="non-terminal residue" evidence="2">
    <location>
        <position position="1"/>
    </location>
</feature>
<protein>
    <submittedName>
        <fullName evidence="2">Uncharacterized protein</fullName>
    </submittedName>
</protein>